<keyword evidence="2" id="KW-0645">Protease</keyword>
<keyword evidence="2" id="KW-0378">Hydrolase</keyword>
<protein>
    <submittedName>
        <fullName evidence="2">Carboxypeptidase family protein</fullName>
    </submittedName>
</protein>
<dbReference type="InterPro" id="IPR013784">
    <property type="entry name" value="Carb-bd-like_fold"/>
</dbReference>
<accession>A0A2T0UHX9</accession>
<dbReference type="Proteomes" id="UP000237822">
    <property type="component" value="Unassembled WGS sequence"/>
</dbReference>
<gene>
    <name evidence="2" type="ORF">BCF74_11566</name>
</gene>
<feature type="region of interest" description="Disordered" evidence="1">
    <location>
        <begin position="1"/>
        <end position="22"/>
    </location>
</feature>
<dbReference type="AlphaFoldDB" id="A0A2T0UHX9"/>
<comment type="caution">
    <text evidence="2">The sequence shown here is derived from an EMBL/GenBank/DDBJ whole genome shotgun (WGS) entry which is preliminary data.</text>
</comment>
<keyword evidence="3" id="KW-1185">Reference proteome</keyword>
<dbReference type="Gene3D" id="2.60.40.1120">
    <property type="entry name" value="Carboxypeptidase-like, regulatory domain"/>
    <property type="match status" value="1"/>
</dbReference>
<organism evidence="2 3">
    <name type="scientific">Knoellia remsis</name>
    <dbReference type="NCBI Taxonomy" id="407159"/>
    <lineage>
        <taxon>Bacteria</taxon>
        <taxon>Bacillati</taxon>
        <taxon>Actinomycetota</taxon>
        <taxon>Actinomycetes</taxon>
        <taxon>Micrococcales</taxon>
        <taxon>Intrasporangiaceae</taxon>
        <taxon>Knoellia</taxon>
    </lineage>
</organism>
<dbReference type="EMBL" id="PVTI01000015">
    <property type="protein sequence ID" value="PRY57551.1"/>
    <property type="molecule type" value="Genomic_DNA"/>
</dbReference>
<evidence type="ECO:0000313" key="2">
    <source>
        <dbReference type="EMBL" id="PRY57551.1"/>
    </source>
</evidence>
<reference evidence="2 3" key="1">
    <citation type="submission" date="2018-03" db="EMBL/GenBank/DDBJ databases">
        <title>Genomic Encyclopedia of Archaeal and Bacterial Type Strains, Phase II (KMG-II): from individual species to whole genera.</title>
        <authorList>
            <person name="Goeker M."/>
        </authorList>
    </citation>
    <scope>NUCLEOTIDE SEQUENCE [LARGE SCALE GENOMIC DNA]</scope>
    <source>
        <strain evidence="2 3">ATCC BAA-1496</strain>
    </source>
</reference>
<dbReference type="GO" id="GO:0004180">
    <property type="term" value="F:carboxypeptidase activity"/>
    <property type="evidence" value="ECO:0007669"/>
    <property type="project" value="UniProtKB-KW"/>
</dbReference>
<dbReference type="SUPFAM" id="SSF49452">
    <property type="entry name" value="Starch-binding domain-like"/>
    <property type="match status" value="2"/>
</dbReference>
<name>A0A2T0UHX9_9MICO</name>
<evidence type="ECO:0000313" key="3">
    <source>
        <dbReference type="Proteomes" id="UP000237822"/>
    </source>
</evidence>
<dbReference type="GO" id="GO:0030246">
    <property type="term" value="F:carbohydrate binding"/>
    <property type="evidence" value="ECO:0007669"/>
    <property type="project" value="InterPro"/>
</dbReference>
<proteinExistence type="predicted"/>
<evidence type="ECO:0000256" key="1">
    <source>
        <dbReference type="SAM" id="MobiDB-lite"/>
    </source>
</evidence>
<sequence length="649" mass="66948">MFPPAARLRAQRTNGGAHSSGKAHTHMRSFIMRLGGALLTTLLALGLLSAPAHAEPSTLSGTITSDVTGEPVGGCVTAYDTDYTYVNGTCSDETGAWTLDVEAGVAYKLEVTAFDGRHVGEWAQDADSFEAAQAFVAPATVDVGLRVGGTIGGSLTRADGSPAEGASVSVLRSGDLTPVAWTSVGASPEVGASQWSTVVAPGEYVVEFWDNGTQQWAIGQTSIETATRFSVTSDATTRVDDRFLGSATVTGVVRSDATGQPVEGVCVGIFIPTDDPDNIIQPGEGCTGADGRYEVALSEEGTFAAVFSDPQGRFVAEYSGDTRVLGDAETFTVSRQAPAVVDALLATASTITGRAVDAKTGAPIADACPSAYAGRSGGYVRGQVSDCSGADGRWAVKGLASGEYTVAVDADGEPRVYSRTWAYKATSQATAALITVPAASTKAIRDVQMLPGGTVTGVITGPTGQPVADAWVRIDGGYPGRVGPGEGPYTAQTDANGRYTIQGVPPGEHSAFVYTMSDDTLAPEWSGNALTSSSATTFQVKALKTTTFNAQLAPASRLGITVVGADGAPIDRYLTGTIYNAAGDYIGDFDSANGTVYGPGALPAGSFTLRLEDGETGEVWWYDGVTRESGRTAVTLASGERKEITFRVS</sequence>
<keyword evidence="2" id="KW-0121">Carboxypeptidase</keyword>